<keyword evidence="4" id="KW-1134">Transmembrane beta strand</keyword>
<evidence type="ECO:0000256" key="8">
    <source>
        <dbReference type="ARBA" id="ARBA00023114"/>
    </source>
</evidence>
<dbReference type="GO" id="GO:0015288">
    <property type="term" value="F:porin activity"/>
    <property type="evidence" value="ECO:0007669"/>
    <property type="project" value="UniProtKB-KW"/>
</dbReference>
<dbReference type="Proteomes" id="UP000243502">
    <property type="component" value="Chromosome 3"/>
</dbReference>
<evidence type="ECO:0000313" key="13">
    <source>
        <dbReference type="EMBL" id="AUT65067.1"/>
    </source>
</evidence>
<dbReference type="OrthoDB" id="8982743at2"/>
<organism evidence="13 14">
    <name type="scientific">Paraburkholderia terrae</name>
    <dbReference type="NCBI Taxonomy" id="311230"/>
    <lineage>
        <taxon>Bacteria</taxon>
        <taxon>Pseudomonadati</taxon>
        <taxon>Pseudomonadota</taxon>
        <taxon>Betaproteobacteria</taxon>
        <taxon>Burkholderiales</taxon>
        <taxon>Burkholderiaceae</taxon>
        <taxon>Paraburkholderia</taxon>
    </lineage>
</organism>
<name>A0A2I8EZM1_9BURK</name>
<dbReference type="RefSeq" id="WP_042304861.1">
    <property type="nucleotide sequence ID" value="NZ_CP026113.1"/>
</dbReference>
<evidence type="ECO:0000256" key="9">
    <source>
        <dbReference type="ARBA" id="ARBA00023136"/>
    </source>
</evidence>
<dbReference type="PANTHER" id="PTHR34501:SF9">
    <property type="entry name" value="MAJOR OUTER MEMBRANE PROTEIN P.IA"/>
    <property type="match status" value="1"/>
</dbReference>
<evidence type="ECO:0000256" key="7">
    <source>
        <dbReference type="ARBA" id="ARBA00023065"/>
    </source>
</evidence>
<evidence type="ECO:0000256" key="1">
    <source>
        <dbReference type="ARBA" id="ARBA00004571"/>
    </source>
</evidence>
<evidence type="ECO:0000256" key="3">
    <source>
        <dbReference type="ARBA" id="ARBA00022448"/>
    </source>
</evidence>
<keyword evidence="5" id="KW-0812">Transmembrane</keyword>
<dbReference type="EMBL" id="CP026113">
    <property type="protein sequence ID" value="AUT65067.1"/>
    <property type="molecule type" value="Genomic_DNA"/>
</dbReference>
<feature type="signal peptide" evidence="11">
    <location>
        <begin position="1"/>
        <end position="27"/>
    </location>
</feature>
<dbReference type="AlphaFoldDB" id="A0A2I8EZM1"/>
<comment type="subcellular location">
    <subcellularLocation>
        <location evidence="1">Cell outer membrane</location>
        <topology evidence="1">Multi-pass membrane protein</topology>
    </subcellularLocation>
</comment>
<comment type="subunit">
    <text evidence="2">Homotrimer.</text>
</comment>
<dbReference type="GO" id="GO:0034220">
    <property type="term" value="P:monoatomic ion transmembrane transport"/>
    <property type="evidence" value="ECO:0007669"/>
    <property type="project" value="InterPro"/>
</dbReference>
<dbReference type="InterPro" id="IPR050298">
    <property type="entry name" value="Gram-neg_bact_OMP"/>
</dbReference>
<dbReference type="PRINTS" id="PR00184">
    <property type="entry name" value="NEISSPPORIN"/>
</dbReference>
<dbReference type="CDD" id="cd00342">
    <property type="entry name" value="gram_neg_porins"/>
    <property type="match status" value="1"/>
</dbReference>
<dbReference type="KEGG" id="pter:C2L65_36420"/>
<dbReference type="InterPro" id="IPR023614">
    <property type="entry name" value="Porin_dom_sf"/>
</dbReference>
<evidence type="ECO:0000256" key="11">
    <source>
        <dbReference type="SAM" id="SignalP"/>
    </source>
</evidence>
<dbReference type="InterPro" id="IPR033900">
    <property type="entry name" value="Gram_neg_porin_domain"/>
</dbReference>
<dbReference type="SUPFAM" id="SSF56935">
    <property type="entry name" value="Porins"/>
    <property type="match status" value="1"/>
</dbReference>
<gene>
    <name evidence="13" type="ORF">C2L65_36420</name>
</gene>
<proteinExistence type="predicted"/>
<dbReference type="Pfam" id="PF13609">
    <property type="entry name" value="Porin_4"/>
    <property type="match status" value="1"/>
</dbReference>
<evidence type="ECO:0000313" key="14">
    <source>
        <dbReference type="Proteomes" id="UP000243502"/>
    </source>
</evidence>
<dbReference type="InterPro" id="IPR001702">
    <property type="entry name" value="Porin_Gram-ve"/>
</dbReference>
<evidence type="ECO:0000256" key="4">
    <source>
        <dbReference type="ARBA" id="ARBA00022452"/>
    </source>
</evidence>
<dbReference type="GO" id="GO:0009279">
    <property type="term" value="C:cell outer membrane"/>
    <property type="evidence" value="ECO:0007669"/>
    <property type="project" value="UniProtKB-SubCell"/>
</dbReference>
<dbReference type="GO" id="GO:0046930">
    <property type="term" value="C:pore complex"/>
    <property type="evidence" value="ECO:0007669"/>
    <property type="project" value="UniProtKB-KW"/>
</dbReference>
<evidence type="ECO:0000256" key="5">
    <source>
        <dbReference type="ARBA" id="ARBA00022692"/>
    </source>
</evidence>
<accession>A0A2I8EZM1</accession>
<dbReference type="PANTHER" id="PTHR34501">
    <property type="entry name" value="PROTEIN YDDL-RELATED"/>
    <property type="match status" value="1"/>
</dbReference>
<evidence type="ECO:0000256" key="2">
    <source>
        <dbReference type="ARBA" id="ARBA00011233"/>
    </source>
</evidence>
<keyword evidence="8" id="KW-0626">Porin</keyword>
<keyword evidence="9" id="KW-0472">Membrane</keyword>
<keyword evidence="7" id="KW-0406">Ion transport</keyword>
<evidence type="ECO:0000256" key="6">
    <source>
        <dbReference type="ARBA" id="ARBA00022729"/>
    </source>
</evidence>
<reference evidence="13 14" key="1">
    <citation type="submission" date="2018-01" db="EMBL/GenBank/DDBJ databases">
        <title>Species boundaries and ecological features among Paraburkholderia terrae DSMZ17804T, P. hospita DSMZ17164T and P. caribensis DSMZ13236T.</title>
        <authorList>
            <person name="Pratama A.A."/>
        </authorList>
    </citation>
    <scope>NUCLEOTIDE SEQUENCE [LARGE SCALE GENOMIC DNA]</scope>
    <source>
        <strain evidence="13 14">DSM 17804</strain>
    </source>
</reference>
<feature type="domain" description="Porin" evidence="12">
    <location>
        <begin position="20"/>
        <end position="354"/>
    </location>
</feature>
<evidence type="ECO:0000256" key="10">
    <source>
        <dbReference type="ARBA" id="ARBA00023237"/>
    </source>
</evidence>
<feature type="chain" id="PRO_5014448033" evidence="11">
    <location>
        <begin position="28"/>
        <end position="393"/>
    </location>
</feature>
<protein>
    <submittedName>
        <fullName evidence="13">Porin</fullName>
    </submittedName>
</protein>
<keyword evidence="6 11" id="KW-0732">Signal</keyword>
<sequence length="393" mass="40997">MNPFNRFALHIKYFAGIGLLASVSAHAQSSITLYGLLDAGFAYVSHTASSNGTSWSAWRFGNAVSGNRWGFKGNEDLGGGLAATFQLESGFNIGTGVLAQGGREFGRTAVVGMSSMRWGAFKLGRQYDPVVDMVSALTEDANFGLTFGTPGDVDNYDGSMRVNNSVKYLSPNFGGIQFEALYGFGGVAGSTGAGQTWAVAGGYARGPLTVAAGYFYASSGDTVGSTGVRTWNASADSPFNTVVNMGFASAHSASIARAAGQYAYGAWTGGLGYSHTEYASDGASVFAGIARYNSGSIFVNYQVDPALRLGLGYHYTMLSDVATAHYNQVDAGADYLLSKRTDLYAIAAFQRASGSTLNASGKRVAAQAVIGDYGVNSGANTQALVAVGMRQRF</sequence>
<evidence type="ECO:0000259" key="12">
    <source>
        <dbReference type="Pfam" id="PF13609"/>
    </source>
</evidence>
<dbReference type="PRINTS" id="PR00182">
    <property type="entry name" value="ECOLNEIPORIN"/>
</dbReference>
<keyword evidence="10" id="KW-0998">Cell outer membrane</keyword>
<dbReference type="InterPro" id="IPR002299">
    <property type="entry name" value="Porin_Neis"/>
</dbReference>
<keyword evidence="3" id="KW-0813">Transport</keyword>
<dbReference type="Gene3D" id="2.40.160.10">
    <property type="entry name" value="Porin"/>
    <property type="match status" value="1"/>
</dbReference>